<feature type="non-terminal residue" evidence="1">
    <location>
        <position position="1"/>
    </location>
</feature>
<proteinExistence type="predicted"/>
<keyword evidence="2" id="KW-1185">Reference proteome</keyword>
<dbReference type="AlphaFoldDB" id="A0AAV5H0G7"/>
<protein>
    <submittedName>
        <fullName evidence="1">Uncharacterized protein</fullName>
    </submittedName>
</protein>
<evidence type="ECO:0000313" key="2">
    <source>
        <dbReference type="Proteomes" id="UP001342314"/>
    </source>
</evidence>
<accession>A0AAV5H0G7</accession>
<dbReference type="EMBL" id="BQKY01000016">
    <property type="protein sequence ID" value="GJN94238.1"/>
    <property type="molecule type" value="Genomic_DNA"/>
</dbReference>
<comment type="caution">
    <text evidence="1">The sequence shown here is derived from an EMBL/GenBank/DDBJ whole genome shotgun (WGS) entry which is preliminary data.</text>
</comment>
<evidence type="ECO:0000313" key="1">
    <source>
        <dbReference type="EMBL" id="GJN94238.1"/>
    </source>
</evidence>
<sequence length="231" mass="25886">ARWLCKPYWKYQKSKGNFPYKHLLPEINNARIGTGVPGSSEYTTAHFNFLAALRKQGDGWNNIANKFNQRFGTFKGNSNQPHDRHTIKAIWNCKIKKEGLPCANPDLQAEIGEALELTAYACCSAWTTSGDQTKKKALRCFISKFCAELRAQNNGQALRLEDGSVDPRAGEKVLRAGGQAWKAKSKAEQDAYIKAFVASGKDKLEPQEFRQQHTCDAPADKLINKFVDLYA</sequence>
<reference evidence="1 2" key="1">
    <citation type="submission" date="2021-12" db="EMBL/GenBank/DDBJ databases">
        <title>High titer production of polyol ester of fatty acids by Rhodotorula paludigena BS15 towards product separation-free biomass refinery.</title>
        <authorList>
            <person name="Mano J."/>
            <person name="Ono H."/>
            <person name="Tanaka T."/>
            <person name="Naito K."/>
            <person name="Sushida H."/>
            <person name="Ike M."/>
            <person name="Tokuyasu K."/>
            <person name="Kitaoka M."/>
        </authorList>
    </citation>
    <scope>NUCLEOTIDE SEQUENCE [LARGE SCALE GENOMIC DNA]</scope>
    <source>
        <strain evidence="1 2">BS15</strain>
    </source>
</reference>
<organism evidence="1 2">
    <name type="scientific">Rhodotorula paludigena</name>
    <dbReference type="NCBI Taxonomy" id="86838"/>
    <lineage>
        <taxon>Eukaryota</taxon>
        <taxon>Fungi</taxon>
        <taxon>Dikarya</taxon>
        <taxon>Basidiomycota</taxon>
        <taxon>Pucciniomycotina</taxon>
        <taxon>Microbotryomycetes</taxon>
        <taxon>Sporidiobolales</taxon>
        <taxon>Sporidiobolaceae</taxon>
        <taxon>Rhodotorula</taxon>
    </lineage>
</organism>
<name>A0AAV5H0G7_9BASI</name>
<dbReference type="Proteomes" id="UP001342314">
    <property type="component" value="Unassembled WGS sequence"/>
</dbReference>
<gene>
    <name evidence="1" type="ORF">Rhopal_007312-T1</name>
</gene>